<dbReference type="EMBL" id="FOSV01000018">
    <property type="protein sequence ID" value="SFL57280.1"/>
    <property type="molecule type" value="Genomic_DNA"/>
</dbReference>
<evidence type="ECO:0000256" key="2">
    <source>
        <dbReference type="SAM" id="MobiDB-lite"/>
    </source>
</evidence>
<dbReference type="STRING" id="414703.SAMN04488125_11840"/>
<evidence type="ECO:0000256" key="1">
    <source>
        <dbReference type="SAM" id="Coils"/>
    </source>
</evidence>
<dbReference type="NCBIfam" id="TIGR02791">
    <property type="entry name" value="VirB5"/>
    <property type="match status" value="1"/>
</dbReference>
<dbReference type="OrthoDB" id="7840723at2"/>
<accession>A0A1I4ISJ4</accession>
<name>A0A1I4ISJ4_9HYPH</name>
<gene>
    <name evidence="3" type="ORF">SAMN04488125_11840</name>
</gene>
<dbReference type="CDD" id="cd14262">
    <property type="entry name" value="VirB5_like"/>
    <property type="match status" value="1"/>
</dbReference>
<protein>
    <submittedName>
        <fullName evidence="3">Type IV secretion system protein VirB5</fullName>
    </submittedName>
</protein>
<dbReference type="Pfam" id="PF07996">
    <property type="entry name" value="T4SS"/>
    <property type="match status" value="1"/>
</dbReference>
<dbReference type="AlphaFoldDB" id="A0A1I4ISJ4"/>
<dbReference type="SUPFAM" id="SSF101082">
    <property type="entry name" value="Typo IV secretion system protein TraC"/>
    <property type="match status" value="1"/>
</dbReference>
<organism evidence="3 4">
    <name type="scientific">Methylorubrum salsuginis</name>
    <dbReference type="NCBI Taxonomy" id="414703"/>
    <lineage>
        <taxon>Bacteria</taxon>
        <taxon>Pseudomonadati</taxon>
        <taxon>Pseudomonadota</taxon>
        <taxon>Alphaproteobacteria</taxon>
        <taxon>Hyphomicrobiales</taxon>
        <taxon>Methylobacteriaceae</taxon>
        <taxon>Methylorubrum</taxon>
    </lineage>
</organism>
<dbReference type="Gene3D" id="1.20.58.430">
    <property type="entry name" value="Type IV secretion system, VirB5-domain"/>
    <property type="match status" value="1"/>
</dbReference>
<dbReference type="InterPro" id="IPR014158">
    <property type="entry name" value="T4SS_VirB5"/>
</dbReference>
<evidence type="ECO:0000313" key="4">
    <source>
        <dbReference type="Proteomes" id="UP000198804"/>
    </source>
</evidence>
<feature type="coiled-coil region" evidence="1">
    <location>
        <begin position="33"/>
        <end position="60"/>
    </location>
</feature>
<dbReference type="RefSeq" id="WP_091949860.1">
    <property type="nucleotide sequence ID" value="NZ_FOSV01000018.1"/>
</dbReference>
<dbReference type="Proteomes" id="UP000198804">
    <property type="component" value="Unassembled WGS sequence"/>
</dbReference>
<dbReference type="InterPro" id="IPR023220">
    <property type="entry name" value="T4SS_VirB5-domain"/>
</dbReference>
<proteinExistence type="predicted"/>
<keyword evidence="4" id="KW-1185">Reference proteome</keyword>
<feature type="compositionally biased region" description="Basic and acidic residues" evidence="2">
    <location>
        <begin position="211"/>
        <end position="231"/>
    </location>
</feature>
<sequence>MRRSVVATITLVVSLGTAGPIPAFELVYDPTAVAKLVEQARQMERQITTLTDQLTEAKRLYDSFNKITDAGEIAGLLNTPALRKALPAEFSQIESLVAGSGSGNFADSLNGYLAKNRVYTANAGNDFYAAELERIARRTGTAHTLGEAVYDAAAKRVDQLDLLRRQIGQAHGAKDVADLSARLQAESALLQNDVLRLQGLAMIQRAQRGMDAQRERERGRQLVDEMKAAVR</sequence>
<feature type="region of interest" description="Disordered" evidence="2">
    <location>
        <begin position="210"/>
        <end position="231"/>
    </location>
</feature>
<keyword evidence="1" id="KW-0175">Coiled coil</keyword>
<reference evidence="4" key="1">
    <citation type="submission" date="2016-10" db="EMBL/GenBank/DDBJ databases">
        <authorList>
            <person name="Varghese N."/>
            <person name="Submissions S."/>
        </authorList>
    </citation>
    <scope>NUCLEOTIDE SEQUENCE [LARGE SCALE GENOMIC DNA]</scope>
    <source>
        <strain evidence="4">CGMCC 1.6474</strain>
    </source>
</reference>
<evidence type="ECO:0000313" key="3">
    <source>
        <dbReference type="EMBL" id="SFL57280.1"/>
    </source>
</evidence>